<proteinExistence type="predicted"/>
<dbReference type="EMBL" id="BAAAPE010000002">
    <property type="protein sequence ID" value="GAA2066003.1"/>
    <property type="molecule type" value="Genomic_DNA"/>
</dbReference>
<organism evidence="1 2">
    <name type="scientific">Streptomyces albiaxialis</name>
    <dbReference type="NCBI Taxonomy" id="329523"/>
    <lineage>
        <taxon>Bacteria</taxon>
        <taxon>Bacillati</taxon>
        <taxon>Actinomycetota</taxon>
        <taxon>Actinomycetes</taxon>
        <taxon>Kitasatosporales</taxon>
        <taxon>Streptomycetaceae</taxon>
        <taxon>Streptomyces</taxon>
    </lineage>
</organism>
<sequence>MRTYERPTLMAVGTFRKVTGKLIKRTGPPDFLGQHSLLR</sequence>
<keyword evidence="2" id="KW-1185">Reference proteome</keyword>
<reference evidence="2" key="1">
    <citation type="journal article" date="2019" name="Int. J. Syst. Evol. Microbiol.">
        <title>The Global Catalogue of Microorganisms (GCM) 10K type strain sequencing project: providing services to taxonomists for standard genome sequencing and annotation.</title>
        <authorList>
            <consortium name="The Broad Institute Genomics Platform"/>
            <consortium name="The Broad Institute Genome Sequencing Center for Infectious Disease"/>
            <person name="Wu L."/>
            <person name="Ma J."/>
        </authorList>
    </citation>
    <scope>NUCLEOTIDE SEQUENCE [LARGE SCALE GENOMIC DNA]</scope>
    <source>
        <strain evidence="2">JCM 15478</strain>
    </source>
</reference>
<dbReference type="Pfam" id="PF19397">
    <property type="entry name" value="DUF5972"/>
    <property type="match status" value="1"/>
</dbReference>
<comment type="caution">
    <text evidence="1">The sequence shown here is derived from an EMBL/GenBank/DDBJ whole genome shotgun (WGS) entry which is preliminary data.</text>
</comment>
<accession>A0ABP5HA14</accession>
<dbReference type="RefSeq" id="WP_344524762.1">
    <property type="nucleotide sequence ID" value="NZ_BAAAPE010000002.1"/>
</dbReference>
<evidence type="ECO:0008006" key="3">
    <source>
        <dbReference type="Google" id="ProtNLM"/>
    </source>
</evidence>
<dbReference type="Proteomes" id="UP001500016">
    <property type="component" value="Unassembled WGS sequence"/>
</dbReference>
<protein>
    <recommendedName>
        <fullName evidence="3">Lasso RiPP family leader peptide-containing protein</fullName>
    </recommendedName>
</protein>
<gene>
    <name evidence="1" type="ORF">GCM10009801_11930</name>
</gene>
<dbReference type="NCBIfam" id="NF033521">
    <property type="entry name" value="lasso_leader_L3"/>
    <property type="match status" value="1"/>
</dbReference>
<dbReference type="InterPro" id="IPR046015">
    <property type="entry name" value="DUF5972"/>
</dbReference>
<evidence type="ECO:0000313" key="2">
    <source>
        <dbReference type="Proteomes" id="UP001500016"/>
    </source>
</evidence>
<name>A0ABP5HA14_9ACTN</name>
<evidence type="ECO:0000313" key="1">
    <source>
        <dbReference type="EMBL" id="GAA2066003.1"/>
    </source>
</evidence>